<dbReference type="CDD" id="cd06603">
    <property type="entry name" value="GH31_GANC_GANAB_alpha"/>
    <property type="match status" value="1"/>
</dbReference>
<evidence type="ECO:0000256" key="2">
    <source>
        <dbReference type="ARBA" id="ARBA00004833"/>
    </source>
</evidence>
<comment type="subcellular location">
    <subcellularLocation>
        <location evidence="1">Endoplasmic reticulum</location>
    </subcellularLocation>
</comment>
<evidence type="ECO:0000256" key="8">
    <source>
        <dbReference type="ARBA" id="ARBA00023295"/>
    </source>
</evidence>
<dbReference type="CDD" id="cd14752">
    <property type="entry name" value="GH31_N"/>
    <property type="match status" value="1"/>
</dbReference>
<comment type="caution">
    <text evidence="14">The sequence shown here is derived from an EMBL/GenBank/DDBJ whole genome shotgun (WGS) entry which is preliminary data.</text>
</comment>
<dbReference type="InterPro" id="IPR011013">
    <property type="entry name" value="Gal_mutarotase_sf_dom"/>
</dbReference>
<dbReference type="PANTHER" id="PTHR22762">
    <property type="entry name" value="ALPHA-GLUCOSIDASE"/>
    <property type="match status" value="1"/>
</dbReference>
<protein>
    <recommendedName>
        <fullName evidence="9">Glucosidase II subunit alpha</fullName>
    </recommendedName>
</protein>
<evidence type="ECO:0000313" key="15">
    <source>
        <dbReference type="Proteomes" id="UP001470230"/>
    </source>
</evidence>
<keyword evidence="6" id="KW-0256">Endoplasmic reticulum</keyword>
<dbReference type="InterPro" id="IPR013780">
    <property type="entry name" value="Glyco_hydro_b"/>
</dbReference>
<evidence type="ECO:0000256" key="4">
    <source>
        <dbReference type="ARBA" id="ARBA00022729"/>
    </source>
</evidence>
<keyword evidence="15" id="KW-1185">Reference proteome</keyword>
<feature type="domain" description="Glycoside hydrolase family 31 N-terminal" evidence="12">
    <location>
        <begin position="68"/>
        <end position="260"/>
    </location>
</feature>
<evidence type="ECO:0000313" key="14">
    <source>
        <dbReference type="EMBL" id="KAK8864079.1"/>
    </source>
</evidence>
<dbReference type="InterPro" id="IPR017853">
    <property type="entry name" value="GH"/>
</dbReference>
<proteinExistence type="inferred from homology"/>
<evidence type="ECO:0000256" key="10">
    <source>
        <dbReference type="RuleBase" id="RU361185"/>
    </source>
</evidence>
<dbReference type="InterPro" id="IPR030458">
    <property type="entry name" value="Glyco_hydro_31_AS"/>
</dbReference>
<dbReference type="Pfam" id="PF13802">
    <property type="entry name" value="Gal_mutarotas_2"/>
    <property type="match status" value="1"/>
</dbReference>
<dbReference type="Pfam" id="PF21365">
    <property type="entry name" value="Glyco_hydro_31_3rd"/>
    <property type="match status" value="1"/>
</dbReference>
<dbReference type="PROSITE" id="PS00129">
    <property type="entry name" value="GLYCOSYL_HYDROL_F31_1"/>
    <property type="match status" value="1"/>
</dbReference>
<evidence type="ECO:0000259" key="13">
    <source>
        <dbReference type="Pfam" id="PF21365"/>
    </source>
</evidence>
<evidence type="ECO:0000259" key="11">
    <source>
        <dbReference type="Pfam" id="PF01055"/>
    </source>
</evidence>
<reference evidence="14 15" key="1">
    <citation type="submission" date="2024-04" db="EMBL/GenBank/DDBJ databases">
        <title>Tritrichomonas musculus Genome.</title>
        <authorList>
            <person name="Alves-Ferreira E."/>
            <person name="Grigg M."/>
            <person name="Lorenzi H."/>
            <person name="Galac M."/>
        </authorList>
    </citation>
    <scope>NUCLEOTIDE SEQUENCE [LARGE SCALE GENOMIC DNA]</scope>
    <source>
        <strain evidence="14 15">EAF2021</strain>
    </source>
</reference>
<feature type="domain" description="Glycoside hydrolase family 31 TIM barrel" evidence="11">
    <location>
        <begin position="304"/>
        <end position="631"/>
    </location>
</feature>
<evidence type="ECO:0000256" key="1">
    <source>
        <dbReference type="ARBA" id="ARBA00004240"/>
    </source>
</evidence>
<dbReference type="Proteomes" id="UP001470230">
    <property type="component" value="Unassembled WGS sequence"/>
</dbReference>
<dbReference type="SUPFAM" id="SSF51445">
    <property type="entry name" value="(Trans)glycosidases"/>
    <property type="match status" value="1"/>
</dbReference>
<organism evidence="14 15">
    <name type="scientific">Tritrichomonas musculus</name>
    <dbReference type="NCBI Taxonomy" id="1915356"/>
    <lineage>
        <taxon>Eukaryota</taxon>
        <taxon>Metamonada</taxon>
        <taxon>Parabasalia</taxon>
        <taxon>Tritrichomonadida</taxon>
        <taxon>Tritrichomonadidae</taxon>
        <taxon>Tritrichomonas</taxon>
    </lineage>
</organism>
<keyword evidence="5 10" id="KW-0378">Hydrolase</keyword>
<dbReference type="Gene3D" id="3.20.20.80">
    <property type="entry name" value="Glycosidases"/>
    <property type="match status" value="2"/>
</dbReference>
<dbReference type="Pfam" id="PF01055">
    <property type="entry name" value="Glyco_hydro_31_2nd"/>
    <property type="match status" value="1"/>
</dbReference>
<name>A0ABR2IKC8_9EUKA</name>
<evidence type="ECO:0000256" key="9">
    <source>
        <dbReference type="ARBA" id="ARBA00042895"/>
    </source>
</evidence>
<dbReference type="InterPro" id="IPR025887">
    <property type="entry name" value="Glyco_hydro_31_N_dom"/>
</dbReference>
<feature type="domain" description="Glycosyl hydrolase family 31 C-terminal" evidence="13">
    <location>
        <begin position="639"/>
        <end position="726"/>
    </location>
</feature>
<sequence>MLLLYYFIIYCSPVDRSKYNDCNSTPFCKRNRFVSNQNWVALSDLSISNNNSFSIPILYEETQNKVLLNINFLLNSCVHIKITNFSVENGPKRYDCSTENSIVNQKLAKQHKLYTEERNSTHTILTANSIKIIIQWRPFIIFTYEGETLKLTFNNDNSMIFEEPEVDNYDDENDCQKTVAGTFQFFDRRVQFSGLPAHTLSLNLPDTTNREPIRFYNTDINRFEVDSGMSMYGSIPYIIGHSGNNSTSIFWCNPSETYADIYKDSENEKKVRFVSETNFIDFFVFVGNHSSVISEFSSLTGRSPMHQYFTFGYHQCRWTYYSSNEIRVVSANLDEKHIPHDVLWLDLDHTNDKMYFTFNNDYKDIKKLTNEVVDNQRRLVAQVDPHLKAINSYKVYKEASDRHFLITKDQQPFYGNCWPGRSVWVDFFNPNARQWWSKRFNFTFYEGSSLYLFVWNDMNEPAVFDVKDFTLPKNSLHFRGFQDRNIHNLYGHFMVISTYNGVIKRNEDENERAFVLTRSYFAGSQKYSLMWTGDNTASWEMLGNSLIMTLSLSVCSFPISGSDVGGFFDSPDEDLLSRWYQLGAFCYPFYRCHCHHLSAKREPDRLKGSYFDRTKKAIIERYTLLPLWYSLMRECHDSGRPIVRPIWFEFENEDLQNVEDQLLIGDSILIAPVVNEEQSKKKEREVTLPDSVRWFDFRSLQEIKSKSKKMTVKADLDVPAFIRGGRTFCMKETIRKSSEAMFNDPFTLIVCLDDTQKSHGKLYIDDGHSFNYTRGQFVYRLFEFKDGILMNSPDNGNVNNLFYQEYSVVVKTIKIAGVSDVPHKIVNDKNGQNMKFKVKKGVIIINDAELPVKEDWSLKFII</sequence>
<dbReference type="InterPro" id="IPR000322">
    <property type="entry name" value="Glyco_hydro_31_TIM"/>
</dbReference>
<evidence type="ECO:0000256" key="3">
    <source>
        <dbReference type="ARBA" id="ARBA00007806"/>
    </source>
</evidence>
<dbReference type="PANTHER" id="PTHR22762:SF54">
    <property type="entry name" value="BCDNA.GH04962"/>
    <property type="match status" value="1"/>
</dbReference>
<gene>
    <name evidence="14" type="ORF">M9Y10_011774</name>
</gene>
<dbReference type="Gene3D" id="2.60.40.1760">
    <property type="entry name" value="glycosyl hydrolase (family 31)"/>
    <property type="match status" value="1"/>
</dbReference>
<keyword evidence="4" id="KW-0732">Signal</keyword>
<evidence type="ECO:0000256" key="5">
    <source>
        <dbReference type="ARBA" id="ARBA00022801"/>
    </source>
</evidence>
<dbReference type="SUPFAM" id="SSF51011">
    <property type="entry name" value="Glycosyl hydrolase domain"/>
    <property type="match status" value="1"/>
</dbReference>
<accession>A0ABR2IKC8</accession>
<evidence type="ECO:0000259" key="12">
    <source>
        <dbReference type="Pfam" id="PF13802"/>
    </source>
</evidence>
<evidence type="ECO:0000256" key="6">
    <source>
        <dbReference type="ARBA" id="ARBA00022824"/>
    </source>
</evidence>
<dbReference type="InterPro" id="IPR048395">
    <property type="entry name" value="Glyco_hydro_31_C"/>
</dbReference>
<keyword evidence="7" id="KW-0325">Glycoprotein</keyword>
<evidence type="ECO:0000256" key="7">
    <source>
        <dbReference type="ARBA" id="ARBA00023180"/>
    </source>
</evidence>
<dbReference type="Gene3D" id="2.60.40.1180">
    <property type="entry name" value="Golgi alpha-mannosidase II"/>
    <property type="match status" value="2"/>
</dbReference>
<dbReference type="EMBL" id="JAPFFF010000017">
    <property type="protein sequence ID" value="KAK8864079.1"/>
    <property type="molecule type" value="Genomic_DNA"/>
</dbReference>
<dbReference type="SUPFAM" id="SSF74650">
    <property type="entry name" value="Galactose mutarotase-like"/>
    <property type="match status" value="1"/>
</dbReference>
<comment type="similarity">
    <text evidence="3 10">Belongs to the glycosyl hydrolase 31 family.</text>
</comment>
<keyword evidence="8 10" id="KW-0326">Glycosidase</keyword>
<comment type="pathway">
    <text evidence="2">Glycan metabolism; N-glycan metabolism.</text>
</comment>